<accession>A0AA88U9F3</accession>
<keyword evidence="3" id="KW-0547">Nucleotide-binding</keyword>
<dbReference type="InterPro" id="IPR011009">
    <property type="entry name" value="Kinase-like_dom_sf"/>
</dbReference>
<evidence type="ECO:0000313" key="6">
    <source>
        <dbReference type="EMBL" id="KAK2975343.1"/>
    </source>
</evidence>
<dbReference type="PANTHER" id="PTHR27002">
    <property type="entry name" value="RECEPTOR-LIKE SERINE/THREONINE-PROTEIN KINASE SD1-8"/>
    <property type="match status" value="1"/>
</dbReference>
<name>A0AA88U9F3_9ASTE</name>
<gene>
    <name evidence="6" type="ORF">RJ640_009697</name>
</gene>
<evidence type="ECO:0000256" key="3">
    <source>
        <dbReference type="ARBA" id="ARBA00022741"/>
    </source>
</evidence>
<dbReference type="Gene3D" id="1.10.510.10">
    <property type="entry name" value="Transferase(Phosphotransferase) domain 1"/>
    <property type="match status" value="1"/>
</dbReference>
<dbReference type="SUPFAM" id="SSF56112">
    <property type="entry name" value="Protein kinase-like (PK-like)"/>
    <property type="match status" value="1"/>
</dbReference>
<comment type="caution">
    <text evidence="6">The sequence shown here is derived from an EMBL/GenBank/DDBJ whole genome shotgun (WGS) entry which is preliminary data.</text>
</comment>
<dbReference type="GO" id="GO:0005524">
    <property type="term" value="F:ATP binding"/>
    <property type="evidence" value="ECO:0007669"/>
    <property type="project" value="UniProtKB-KW"/>
</dbReference>
<keyword evidence="4" id="KW-0418">Kinase</keyword>
<dbReference type="AlphaFoldDB" id="A0AA88U9F3"/>
<dbReference type="GO" id="GO:0005886">
    <property type="term" value="C:plasma membrane"/>
    <property type="evidence" value="ECO:0007669"/>
    <property type="project" value="TreeGrafter"/>
</dbReference>
<organism evidence="6 7">
    <name type="scientific">Escallonia rubra</name>
    <dbReference type="NCBI Taxonomy" id="112253"/>
    <lineage>
        <taxon>Eukaryota</taxon>
        <taxon>Viridiplantae</taxon>
        <taxon>Streptophyta</taxon>
        <taxon>Embryophyta</taxon>
        <taxon>Tracheophyta</taxon>
        <taxon>Spermatophyta</taxon>
        <taxon>Magnoliopsida</taxon>
        <taxon>eudicotyledons</taxon>
        <taxon>Gunneridae</taxon>
        <taxon>Pentapetalae</taxon>
        <taxon>asterids</taxon>
        <taxon>campanulids</taxon>
        <taxon>Escalloniales</taxon>
        <taxon>Escalloniaceae</taxon>
        <taxon>Escallonia</taxon>
    </lineage>
</organism>
<keyword evidence="2" id="KW-0808">Transferase</keyword>
<sequence>MLIYDYMPNKSLDSFIFVIYSITRKKIDLLADEMRSMSLDWPKRFHIINGIARGLLYLHQDSRLRIIHRSQYKESGWNIWVHVPEYAVDGLFSVKSDVFSFGVRVPEIVSGKRNRGFFQEDHHHNLLGHVSVGAHK</sequence>
<keyword evidence="5" id="KW-0067">ATP-binding</keyword>
<evidence type="ECO:0008006" key="8">
    <source>
        <dbReference type="Google" id="ProtNLM"/>
    </source>
</evidence>
<dbReference type="Proteomes" id="UP001187471">
    <property type="component" value="Unassembled WGS sequence"/>
</dbReference>
<dbReference type="PANTHER" id="PTHR27002:SF181">
    <property type="entry name" value="RECEPTOR-LIKE SERINE_THREONINE-PROTEIN KINASE"/>
    <property type="match status" value="1"/>
</dbReference>
<keyword evidence="1" id="KW-0723">Serine/threonine-protein kinase</keyword>
<protein>
    <recommendedName>
        <fullName evidence="8">Protein kinase domain-containing protein</fullName>
    </recommendedName>
</protein>
<dbReference type="EMBL" id="JAVXUO010002204">
    <property type="protein sequence ID" value="KAK2975343.1"/>
    <property type="molecule type" value="Genomic_DNA"/>
</dbReference>
<keyword evidence="7" id="KW-1185">Reference proteome</keyword>
<evidence type="ECO:0000256" key="1">
    <source>
        <dbReference type="ARBA" id="ARBA00022527"/>
    </source>
</evidence>
<evidence type="ECO:0000256" key="5">
    <source>
        <dbReference type="ARBA" id="ARBA00022840"/>
    </source>
</evidence>
<evidence type="ECO:0000313" key="7">
    <source>
        <dbReference type="Proteomes" id="UP001187471"/>
    </source>
</evidence>
<evidence type="ECO:0000256" key="2">
    <source>
        <dbReference type="ARBA" id="ARBA00022679"/>
    </source>
</evidence>
<dbReference type="GO" id="GO:0004674">
    <property type="term" value="F:protein serine/threonine kinase activity"/>
    <property type="evidence" value="ECO:0007669"/>
    <property type="project" value="UniProtKB-KW"/>
</dbReference>
<evidence type="ECO:0000256" key="4">
    <source>
        <dbReference type="ARBA" id="ARBA00022777"/>
    </source>
</evidence>
<reference evidence="6" key="1">
    <citation type="submission" date="2022-12" db="EMBL/GenBank/DDBJ databases">
        <title>Draft genome assemblies for two species of Escallonia (Escalloniales).</title>
        <authorList>
            <person name="Chanderbali A."/>
            <person name="Dervinis C."/>
            <person name="Anghel I."/>
            <person name="Soltis D."/>
            <person name="Soltis P."/>
            <person name="Zapata F."/>
        </authorList>
    </citation>
    <scope>NUCLEOTIDE SEQUENCE</scope>
    <source>
        <strain evidence="6">UCBG92.1500</strain>
        <tissue evidence="6">Leaf</tissue>
    </source>
</reference>
<proteinExistence type="predicted"/>